<sequence length="88" mass="10008">MDSVAQHIRDAQSLEHVHRLSMALTERLDVPDPTDQGSAFQVLNAAGRDQLLRYEFLHRAEQMFAHLAYRGIDNYTPHACASPSEIEF</sequence>
<protein>
    <submittedName>
        <fullName evidence="1">Uncharacterized protein</fullName>
    </submittedName>
</protein>
<evidence type="ECO:0000313" key="2">
    <source>
        <dbReference type="Proteomes" id="UP000285060"/>
    </source>
</evidence>
<gene>
    <name evidence="1" type="ORF">DYB32_010221</name>
</gene>
<keyword evidence="2" id="KW-1185">Reference proteome</keyword>
<dbReference type="AlphaFoldDB" id="A0A3R7A1V7"/>
<dbReference type="Proteomes" id="UP000285060">
    <property type="component" value="Unassembled WGS sequence"/>
</dbReference>
<organism evidence="1 2">
    <name type="scientific">Aphanomyces invadans</name>
    <dbReference type="NCBI Taxonomy" id="157072"/>
    <lineage>
        <taxon>Eukaryota</taxon>
        <taxon>Sar</taxon>
        <taxon>Stramenopiles</taxon>
        <taxon>Oomycota</taxon>
        <taxon>Saprolegniomycetes</taxon>
        <taxon>Saprolegniales</taxon>
        <taxon>Verrucalvaceae</taxon>
        <taxon>Aphanomyces</taxon>
    </lineage>
</organism>
<evidence type="ECO:0000313" key="1">
    <source>
        <dbReference type="EMBL" id="RHY19499.1"/>
    </source>
</evidence>
<name>A0A3R7A1V7_9STRA</name>
<reference evidence="1 2" key="1">
    <citation type="submission" date="2018-08" db="EMBL/GenBank/DDBJ databases">
        <title>Aphanomyces genome sequencing and annotation.</title>
        <authorList>
            <person name="Minardi D."/>
            <person name="Oidtmann B."/>
            <person name="Van Der Giezen M."/>
            <person name="Studholme D.J."/>
        </authorList>
    </citation>
    <scope>NUCLEOTIDE SEQUENCE [LARGE SCALE GENOMIC DNA]</scope>
    <source>
        <strain evidence="1 2">NJM0002</strain>
    </source>
</reference>
<proteinExistence type="predicted"/>
<accession>A0A3R7A1V7</accession>
<comment type="caution">
    <text evidence="1">The sequence shown here is derived from an EMBL/GenBank/DDBJ whole genome shotgun (WGS) entry which is preliminary data.</text>
</comment>
<dbReference type="EMBL" id="QUSY01002898">
    <property type="protein sequence ID" value="RHY19499.1"/>
    <property type="molecule type" value="Genomic_DNA"/>
</dbReference>